<dbReference type="InterPro" id="IPR012914">
    <property type="entry name" value="PucR_dom"/>
</dbReference>
<name>A0ABS0LS92_9LACT</name>
<evidence type="ECO:0000259" key="4">
    <source>
        <dbReference type="Pfam" id="PF17853"/>
    </source>
</evidence>
<dbReference type="RefSeq" id="WP_197115795.1">
    <property type="nucleotide sequence ID" value="NZ_JACBXQ010000005.1"/>
</dbReference>
<dbReference type="InterPro" id="IPR041522">
    <property type="entry name" value="CdaR_GGDEF"/>
</dbReference>
<organism evidence="5 6">
    <name type="scientific">Facklamia lactis</name>
    <dbReference type="NCBI Taxonomy" id="2749967"/>
    <lineage>
        <taxon>Bacteria</taxon>
        <taxon>Bacillati</taxon>
        <taxon>Bacillota</taxon>
        <taxon>Bacilli</taxon>
        <taxon>Lactobacillales</taxon>
        <taxon>Aerococcaceae</taxon>
        <taxon>Facklamia</taxon>
    </lineage>
</organism>
<evidence type="ECO:0000259" key="3">
    <source>
        <dbReference type="Pfam" id="PF13556"/>
    </source>
</evidence>
<feature type="domain" description="Purine catabolism PurC-like" evidence="2">
    <location>
        <begin position="6"/>
        <end position="125"/>
    </location>
</feature>
<comment type="similarity">
    <text evidence="1">Belongs to the CdaR family.</text>
</comment>
<protein>
    <submittedName>
        <fullName evidence="5">PucR family transcriptional regulator ligand-binding domain-containing protein</fullName>
    </submittedName>
</protein>
<dbReference type="Gene3D" id="1.10.10.2840">
    <property type="entry name" value="PucR C-terminal helix-turn-helix domain"/>
    <property type="match status" value="1"/>
</dbReference>
<dbReference type="Pfam" id="PF17853">
    <property type="entry name" value="GGDEF_2"/>
    <property type="match status" value="1"/>
</dbReference>
<dbReference type="PANTHER" id="PTHR33744">
    <property type="entry name" value="CARBOHYDRATE DIACID REGULATOR"/>
    <property type="match status" value="1"/>
</dbReference>
<evidence type="ECO:0000313" key="5">
    <source>
        <dbReference type="EMBL" id="MBG9986874.1"/>
    </source>
</evidence>
<dbReference type="InterPro" id="IPR042070">
    <property type="entry name" value="PucR_C-HTH_sf"/>
</dbReference>
<evidence type="ECO:0000313" key="6">
    <source>
        <dbReference type="Proteomes" id="UP000721415"/>
    </source>
</evidence>
<dbReference type="PANTHER" id="PTHR33744:SF15">
    <property type="entry name" value="CARBOHYDRATE DIACID REGULATOR"/>
    <property type="match status" value="1"/>
</dbReference>
<evidence type="ECO:0000259" key="2">
    <source>
        <dbReference type="Pfam" id="PF07905"/>
    </source>
</evidence>
<gene>
    <name evidence="5" type="ORF">HZY91_08240</name>
</gene>
<dbReference type="Proteomes" id="UP000721415">
    <property type="component" value="Unassembled WGS sequence"/>
</dbReference>
<dbReference type="Pfam" id="PF13556">
    <property type="entry name" value="HTH_30"/>
    <property type="match status" value="1"/>
</dbReference>
<feature type="domain" description="PucR C-terminal helix-turn-helix" evidence="3">
    <location>
        <begin position="470"/>
        <end position="526"/>
    </location>
</feature>
<proteinExistence type="inferred from homology"/>
<accession>A0ABS0LS92</accession>
<dbReference type="Pfam" id="PF07905">
    <property type="entry name" value="PucR"/>
    <property type="match status" value="1"/>
</dbReference>
<evidence type="ECO:0000256" key="1">
    <source>
        <dbReference type="ARBA" id="ARBA00006754"/>
    </source>
</evidence>
<keyword evidence="6" id="KW-1185">Reference proteome</keyword>
<comment type="caution">
    <text evidence="5">The sequence shown here is derived from an EMBL/GenBank/DDBJ whole genome shotgun (WGS) entry which is preliminary data.</text>
</comment>
<sequence length="533" mass="61555">MNINHILEIDNLANLEVLAGHKGLVNEVESVSVLEIPNSQLYIKQGELLITAFFSIKDEIEQQEATIRMLKEAGASGLILAHVGVIMLHIDQRIINLCEGLELPLLKAPKDLAYIDIISPILDQILTRKNKELEKVVEIQNLISNVSITDNSSENLLNTLSNILDDDVYYIDINGLIHQSATKRYQLKQSDLSTKLQDSSLDKKDVIKIQDEIFLNYPIINEQNFYGSLLFRKRKAFNKIEEVAIQQVESSLIRSALNKVSKLEYNNRLRSEMFNELLFSKEINTNLMKKRAEYLNINLQEFIAIIVLDLKGFNILANQTSEVHLSKYKEEVVNRVKEVMPIASNSYIMTQMSDKVIILLKHIPTYEDEYLIDFICDSLLRKLISHHNIEIRIGYSRGIESIETIKHHYDKAMCAIKITKKLSPDLFVTDYEEIFIYDQLSKKYTESDVAKIKDSLSPLIEYDKYHHNKLIDTLYTLIRFQGNVSKTSEVMYLHRNTINQRIAKIEELLGVNPLSENNIMRYTLLLSLYKLNE</sequence>
<feature type="domain" description="CdaR GGDEF-like" evidence="4">
    <location>
        <begin position="288"/>
        <end position="418"/>
    </location>
</feature>
<dbReference type="InterPro" id="IPR051448">
    <property type="entry name" value="CdaR-like_regulators"/>
</dbReference>
<dbReference type="InterPro" id="IPR025736">
    <property type="entry name" value="PucR_C-HTH_dom"/>
</dbReference>
<reference evidence="5 6" key="1">
    <citation type="submission" date="2020-07" db="EMBL/GenBank/DDBJ databases">
        <title>Facklamia lactis sp. nov., isolated from raw milk.</title>
        <authorList>
            <person name="Doll E.V."/>
            <person name="Huptas C."/>
            <person name="Staib L."/>
            <person name="Wenning M."/>
            <person name="Scherer S."/>
        </authorList>
    </citation>
    <scope>NUCLEOTIDE SEQUENCE [LARGE SCALE GENOMIC DNA]</scope>
    <source>
        <strain evidence="5 6">DSM 111018</strain>
    </source>
</reference>
<dbReference type="EMBL" id="JACBXQ010000005">
    <property type="protein sequence ID" value="MBG9986874.1"/>
    <property type="molecule type" value="Genomic_DNA"/>
</dbReference>